<dbReference type="Proteomes" id="UP001163046">
    <property type="component" value="Unassembled WGS sequence"/>
</dbReference>
<dbReference type="AlphaFoldDB" id="A0A9X0CVW5"/>
<keyword evidence="1" id="KW-0472">Membrane</keyword>
<feature type="transmembrane region" description="Helical" evidence="1">
    <location>
        <begin position="55"/>
        <end position="74"/>
    </location>
</feature>
<evidence type="ECO:0000256" key="1">
    <source>
        <dbReference type="SAM" id="Phobius"/>
    </source>
</evidence>
<evidence type="ECO:0000313" key="2">
    <source>
        <dbReference type="EMBL" id="KAJ7375314.1"/>
    </source>
</evidence>
<reference evidence="2" key="1">
    <citation type="submission" date="2023-01" db="EMBL/GenBank/DDBJ databases">
        <title>Genome assembly of the deep-sea coral Lophelia pertusa.</title>
        <authorList>
            <person name="Herrera S."/>
            <person name="Cordes E."/>
        </authorList>
    </citation>
    <scope>NUCLEOTIDE SEQUENCE</scope>
    <source>
        <strain evidence="2">USNM1676648</strain>
        <tissue evidence="2">Polyp</tissue>
    </source>
</reference>
<comment type="caution">
    <text evidence="2">The sequence shown here is derived from an EMBL/GenBank/DDBJ whole genome shotgun (WGS) entry which is preliminary data.</text>
</comment>
<sequence length="101" mass="11514">MSSPVSLLNGPCSREAARKLKPEVLCRLDGLFAFYHRRWWCHREMFYHFKHRHNLFNALALLIMAAGIIVGPILKSSIIVACLTAAGAVVKGWKRIQEFFS</sequence>
<organism evidence="2 3">
    <name type="scientific">Desmophyllum pertusum</name>
    <dbReference type="NCBI Taxonomy" id="174260"/>
    <lineage>
        <taxon>Eukaryota</taxon>
        <taxon>Metazoa</taxon>
        <taxon>Cnidaria</taxon>
        <taxon>Anthozoa</taxon>
        <taxon>Hexacorallia</taxon>
        <taxon>Scleractinia</taxon>
        <taxon>Caryophylliina</taxon>
        <taxon>Caryophylliidae</taxon>
        <taxon>Desmophyllum</taxon>
    </lineage>
</organism>
<keyword evidence="1" id="KW-1133">Transmembrane helix</keyword>
<proteinExistence type="predicted"/>
<accession>A0A9X0CVW5</accession>
<name>A0A9X0CVW5_9CNID</name>
<evidence type="ECO:0000313" key="3">
    <source>
        <dbReference type="Proteomes" id="UP001163046"/>
    </source>
</evidence>
<gene>
    <name evidence="2" type="ORF">OS493_002062</name>
</gene>
<keyword evidence="1" id="KW-0812">Transmembrane</keyword>
<dbReference type="EMBL" id="MU826826">
    <property type="protein sequence ID" value="KAJ7375314.1"/>
    <property type="molecule type" value="Genomic_DNA"/>
</dbReference>
<protein>
    <submittedName>
        <fullName evidence="2">Uncharacterized protein</fullName>
    </submittedName>
</protein>
<keyword evidence="3" id="KW-1185">Reference proteome</keyword>